<dbReference type="AlphaFoldDB" id="A0A540V129"/>
<reference evidence="1 2" key="1">
    <citation type="submission" date="2019-06" db="EMBL/GenBank/DDBJ databases">
        <title>Genome sequence of Ureibacillus terrenus.</title>
        <authorList>
            <person name="Maclea K.S."/>
            <person name="Simoes M."/>
        </authorList>
    </citation>
    <scope>NUCLEOTIDE SEQUENCE [LARGE SCALE GENOMIC DNA]</scope>
    <source>
        <strain evidence="1 2">ATCC BAA-384</strain>
    </source>
</reference>
<name>A0A540V129_9BACL</name>
<protein>
    <submittedName>
        <fullName evidence="1">Nucleoside-diphosphate sugar epimerase</fullName>
    </submittedName>
</protein>
<dbReference type="OrthoDB" id="2725735at2"/>
<dbReference type="Proteomes" id="UP000315753">
    <property type="component" value="Unassembled WGS sequence"/>
</dbReference>
<evidence type="ECO:0000313" key="1">
    <source>
        <dbReference type="EMBL" id="TQE90472.1"/>
    </source>
</evidence>
<proteinExistence type="predicted"/>
<evidence type="ECO:0000313" key="2">
    <source>
        <dbReference type="Proteomes" id="UP000315753"/>
    </source>
</evidence>
<keyword evidence="2" id="KW-1185">Reference proteome</keyword>
<accession>A0A540V129</accession>
<gene>
    <name evidence="1" type="ORF">FKZ59_09350</name>
</gene>
<comment type="caution">
    <text evidence="1">The sequence shown here is derived from an EMBL/GenBank/DDBJ whole genome shotgun (WGS) entry which is preliminary data.</text>
</comment>
<sequence>MLKIKKIEFIKAVYDESLSHNIFSIANIYFSNYPPILGALIYWKKNNSRSEFTREGEYKFYYNLDDITYFAAVKFPKHTKLTRDQKQELSYILLDERGSIGTYTFKTHPSRKKRFNPKKTLEKLNIPEDFDVTSIPVHYGPIMDEQSVKEIQKLHPNWSTQFIIDYCYWRYRLIKMHPTEFEPYLKYVDFAYVCYACDQITEKYLIDHLDLVDVSALQYNYPVLARLSASFKKYMIEELVRNNQEINPHFSDEIDKFIEDDTYFSEYATIDLLDEDLFDEEEEKVEFQFFEFDRGPYKWPGSEHLVTGIPSLACQLYDDMGFKKPTNEEMDEQFAKYNEQQISLISAILEPHWLNRYKDRIDWKAACLYNKHLTDEFLTEHIDYVDFECLGNNLSCVLSEGFIEKYINQFNHDKPVPLIIRFLTAQMYLNHKDKIKVNSELLYQYYDSIGAPEYQRLLELLDE</sequence>
<organism evidence="1 2">
    <name type="scientific">Ureibacillus terrenus</name>
    <dbReference type="NCBI Taxonomy" id="118246"/>
    <lineage>
        <taxon>Bacteria</taxon>
        <taxon>Bacillati</taxon>
        <taxon>Bacillota</taxon>
        <taxon>Bacilli</taxon>
        <taxon>Bacillales</taxon>
        <taxon>Caryophanaceae</taxon>
        <taxon>Ureibacillus</taxon>
    </lineage>
</organism>
<dbReference type="EMBL" id="VIGD01000011">
    <property type="protein sequence ID" value="TQE90472.1"/>
    <property type="molecule type" value="Genomic_DNA"/>
</dbReference>
<dbReference type="RefSeq" id="WP_141602499.1">
    <property type="nucleotide sequence ID" value="NZ_JARMSB010000063.1"/>
</dbReference>